<feature type="region of interest" description="Disordered" evidence="1">
    <location>
        <begin position="27"/>
        <end position="95"/>
    </location>
</feature>
<reference evidence="2 3" key="1">
    <citation type="submission" date="2016-10" db="EMBL/GenBank/DDBJ databases">
        <title>The genome sequence of Colletotrichum fioriniae PJ7.</title>
        <authorList>
            <person name="Baroncelli R."/>
        </authorList>
    </citation>
    <scope>NUCLEOTIDE SEQUENCE [LARGE SCALE GENOMIC DNA]</scope>
    <source>
        <strain evidence="2 3">IMI 309622</strain>
    </source>
</reference>
<sequence length="143" mass="15712">MASPALNSRRPPSGYSTNVVIRANHINSTTPVRSRGTEMGTMGPFIGRDSLGKHGMPGMDTEDTKRGRGLSLGRVPLDDDEDDDDGYDNDGTSQRDPWTLLHQIQTWTGVSSGWEWSRRLIQAEDDDEDRRTRIVSASAAVGP</sequence>
<keyword evidence="3" id="KW-1185">Reference proteome</keyword>
<dbReference type="RefSeq" id="XP_060304613.1">
    <property type="nucleotide sequence ID" value="XM_060464725.1"/>
</dbReference>
<feature type="compositionally biased region" description="Acidic residues" evidence="1">
    <location>
        <begin position="78"/>
        <end position="88"/>
    </location>
</feature>
<evidence type="ECO:0000256" key="1">
    <source>
        <dbReference type="SAM" id="MobiDB-lite"/>
    </source>
</evidence>
<gene>
    <name evidence="2" type="ORF">CCOS01_16589</name>
</gene>
<protein>
    <submittedName>
        <fullName evidence="2">Uncharacterized protein</fullName>
    </submittedName>
</protein>
<dbReference type="Proteomes" id="UP001240678">
    <property type="component" value="Unassembled WGS sequence"/>
</dbReference>
<dbReference type="AlphaFoldDB" id="A0AAJ0DSA7"/>
<proteinExistence type="predicted"/>
<evidence type="ECO:0000313" key="3">
    <source>
        <dbReference type="Proteomes" id="UP001240678"/>
    </source>
</evidence>
<dbReference type="GeneID" id="85348272"/>
<name>A0AAJ0DSA7_9PEZI</name>
<evidence type="ECO:0000313" key="2">
    <source>
        <dbReference type="EMBL" id="KAK1505899.1"/>
    </source>
</evidence>
<comment type="caution">
    <text evidence="2">The sequence shown here is derived from an EMBL/GenBank/DDBJ whole genome shotgun (WGS) entry which is preliminary data.</text>
</comment>
<dbReference type="EMBL" id="MOOE01000032">
    <property type="protein sequence ID" value="KAK1505899.1"/>
    <property type="molecule type" value="Genomic_DNA"/>
</dbReference>
<accession>A0AAJ0DSA7</accession>
<organism evidence="2 3">
    <name type="scientific">Colletotrichum costaricense</name>
    <dbReference type="NCBI Taxonomy" id="1209916"/>
    <lineage>
        <taxon>Eukaryota</taxon>
        <taxon>Fungi</taxon>
        <taxon>Dikarya</taxon>
        <taxon>Ascomycota</taxon>
        <taxon>Pezizomycotina</taxon>
        <taxon>Sordariomycetes</taxon>
        <taxon>Hypocreomycetidae</taxon>
        <taxon>Glomerellales</taxon>
        <taxon>Glomerellaceae</taxon>
        <taxon>Colletotrichum</taxon>
        <taxon>Colletotrichum acutatum species complex</taxon>
    </lineage>
</organism>